<dbReference type="KEGG" id="snan:I6N98_11500"/>
<feature type="domain" description="Thiolase-like protein type 1 additional C-terminal" evidence="4">
    <location>
        <begin position="419"/>
        <end position="495"/>
    </location>
</feature>
<name>A0A7T4QY87_9GAMM</name>
<evidence type="ECO:0000256" key="1">
    <source>
        <dbReference type="ARBA" id="ARBA00010982"/>
    </source>
</evidence>
<evidence type="ECO:0000256" key="2">
    <source>
        <dbReference type="ARBA" id="ARBA00022679"/>
    </source>
</evidence>
<dbReference type="Pfam" id="PF18313">
    <property type="entry name" value="TLP1_add_C"/>
    <property type="match status" value="1"/>
</dbReference>
<dbReference type="AlphaFoldDB" id="A0A7T4QY87"/>
<dbReference type="Gene3D" id="2.40.50.840">
    <property type="match status" value="1"/>
</dbReference>
<comment type="similarity">
    <text evidence="1">Belongs to the thiolase-like superfamily. Thiolase family.</text>
</comment>
<dbReference type="RefSeq" id="WP_198568507.1">
    <property type="nucleotide sequence ID" value="NZ_CP066167.1"/>
</dbReference>
<dbReference type="InterPro" id="IPR016039">
    <property type="entry name" value="Thiolase-like"/>
</dbReference>
<protein>
    <submittedName>
        <fullName evidence="5">Acetyl-CoA acetyltransferase</fullName>
    </submittedName>
</protein>
<dbReference type="GO" id="GO:0016746">
    <property type="term" value="F:acyltransferase activity"/>
    <property type="evidence" value="ECO:0007669"/>
    <property type="project" value="UniProtKB-KW"/>
</dbReference>
<accession>A0A7T4QY87</accession>
<evidence type="ECO:0000256" key="3">
    <source>
        <dbReference type="ARBA" id="ARBA00023315"/>
    </source>
</evidence>
<sequence>MNSSTSSTPETTPVIAAIGEYTDRPAEPAHALEPAASMARALEAANADGGGKLLEQIDTIDLIALISWPYENPVGRVCEMLNISPACQRNTSYGGETPLRLIHEAALAITRGEIKAAAVIGGESMNAVGKAMKAKTPLDWTPPAPKDKAYRFANDRIDLSQVVRNIGVRDPSHLYPLYETALQGRRGQNPVQANQQSAELWAEFADVAADNPYAWLRHRPSAEDIGTVTESNRIISWPYPKLMVANPSVNQSATVIVTSLATARAAGVPEEQLIYLHGGAAAAEADNFLYRDRYDRSTAQAAVLNKAVEIAGGDAKRFRHMELYSCFPVVPKMAQEVLGNPDIKPTVAGGLTFFGGPLNNYMSHATCAMVRALRAEPGELGLLYGQGGFVTKHHTLVLSTRPGTSPLDEDYSVQAQTDAAAAPLPEVNTDYQGPAIVEAYTIQFERDGSPSQGIVVLRSPDNSQRTFARVEASDSASLNTLLNEDRSAIGVEGSVSLGADGLPTWTVKE</sequence>
<dbReference type="EMBL" id="CP066167">
    <property type="protein sequence ID" value="QQD17005.1"/>
    <property type="molecule type" value="Genomic_DNA"/>
</dbReference>
<organism evidence="5 6">
    <name type="scientific">Spongiibacter nanhainus</name>
    <dbReference type="NCBI Taxonomy" id="2794344"/>
    <lineage>
        <taxon>Bacteria</taxon>
        <taxon>Pseudomonadati</taxon>
        <taxon>Pseudomonadota</taxon>
        <taxon>Gammaproteobacteria</taxon>
        <taxon>Cellvibrionales</taxon>
        <taxon>Spongiibacteraceae</taxon>
        <taxon>Spongiibacter</taxon>
    </lineage>
</organism>
<dbReference type="Proteomes" id="UP000596063">
    <property type="component" value="Chromosome"/>
</dbReference>
<evidence type="ECO:0000313" key="6">
    <source>
        <dbReference type="Proteomes" id="UP000596063"/>
    </source>
</evidence>
<keyword evidence="3" id="KW-0012">Acyltransferase</keyword>
<gene>
    <name evidence="5" type="ORF">I6N98_11500</name>
</gene>
<evidence type="ECO:0000313" key="5">
    <source>
        <dbReference type="EMBL" id="QQD17005.1"/>
    </source>
</evidence>
<evidence type="ECO:0000259" key="4">
    <source>
        <dbReference type="Pfam" id="PF18313"/>
    </source>
</evidence>
<dbReference type="Gene3D" id="3.40.47.10">
    <property type="match status" value="1"/>
</dbReference>
<keyword evidence="6" id="KW-1185">Reference proteome</keyword>
<dbReference type="SUPFAM" id="SSF53901">
    <property type="entry name" value="Thiolase-like"/>
    <property type="match status" value="2"/>
</dbReference>
<keyword evidence="2 5" id="KW-0808">Transferase</keyword>
<dbReference type="PANTHER" id="PTHR18919">
    <property type="entry name" value="ACETYL-COA C-ACYLTRANSFERASE"/>
    <property type="match status" value="1"/>
</dbReference>
<proteinExistence type="inferred from homology"/>
<reference evidence="5 6" key="1">
    <citation type="submission" date="2020-12" db="EMBL/GenBank/DDBJ databases">
        <authorList>
            <person name="Shan Y."/>
        </authorList>
    </citation>
    <scope>NUCLEOTIDE SEQUENCE [LARGE SCALE GENOMIC DNA]</scope>
    <source>
        <strain evidence="6">csc3.9</strain>
    </source>
</reference>
<dbReference type="PANTHER" id="PTHR18919:SF139">
    <property type="entry name" value="THIOLASE-LIKE PROTEIN TYPE 1 ADDITIONAL C-TERMINAL DOMAIN-CONTAINING PROTEIN"/>
    <property type="match status" value="1"/>
</dbReference>
<dbReference type="InterPro" id="IPR040771">
    <property type="entry name" value="TLP1_add_C"/>
</dbReference>